<feature type="region of interest" description="Disordered" evidence="1">
    <location>
        <begin position="1"/>
        <end position="21"/>
    </location>
</feature>
<name>A0A835AEV7_9POAL</name>
<sequence length="97" mass="11279">MAPPPQQPTGSNVGDRARGRRVPPELVDDLIGEILLRVEPTEPACLVRASLVCQPWRRIVSDPTFRRRYRAFHRARLRVRVECDALEWHQRSSLVIW</sequence>
<evidence type="ECO:0000313" key="4">
    <source>
        <dbReference type="Proteomes" id="UP000636709"/>
    </source>
</evidence>
<dbReference type="PANTHER" id="PTHR32133:SF314">
    <property type="entry name" value="F-BOX DOMAIN-CONTAINING PROTEIN"/>
    <property type="match status" value="1"/>
</dbReference>
<keyword evidence="4" id="KW-1185">Reference proteome</keyword>
<evidence type="ECO:0000313" key="3">
    <source>
        <dbReference type="EMBL" id="KAF8652461.1"/>
    </source>
</evidence>
<dbReference type="Pfam" id="PF00646">
    <property type="entry name" value="F-box"/>
    <property type="match status" value="1"/>
</dbReference>
<accession>A0A835AEV7</accession>
<dbReference type="Gene3D" id="1.20.1280.50">
    <property type="match status" value="1"/>
</dbReference>
<dbReference type="EMBL" id="JACEFO010002656">
    <property type="protein sequence ID" value="KAF8652461.1"/>
    <property type="molecule type" value="Genomic_DNA"/>
</dbReference>
<dbReference type="Proteomes" id="UP000636709">
    <property type="component" value="Unassembled WGS sequence"/>
</dbReference>
<organism evidence="3 4">
    <name type="scientific">Digitaria exilis</name>
    <dbReference type="NCBI Taxonomy" id="1010633"/>
    <lineage>
        <taxon>Eukaryota</taxon>
        <taxon>Viridiplantae</taxon>
        <taxon>Streptophyta</taxon>
        <taxon>Embryophyta</taxon>
        <taxon>Tracheophyta</taxon>
        <taxon>Spermatophyta</taxon>
        <taxon>Magnoliopsida</taxon>
        <taxon>Liliopsida</taxon>
        <taxon>Poales</taxon>
        <taxon>Poaceae</taxon>
        <taxon>PACMAD clade</taxon>
        <taxon>Panicoideae</taxon>
        <taxon>Panicodae</taxon>
        <taxon>Paniceae</taxon>
        <taxon>Anthephorinae</taxon>
        <taxon>Digitaria</taxon>
    </lineage>
</organism>
<gene>
    <name evidence="3" type="ORF">HU200_062793</name>
</gene>
<dbReference type="InterPro" id="IPR001810">
    <property type="entry name" value="F-box_dom"/>
</dbReference>
<dbReference type="PANTHER" id="PTHR32133">
    <property type="entry name" value="OS07G0120400 PROTEIN"/>
    <property type="match status" value="1"/>
</dbReference>
<dbReference type="InterPro" id="IPR036047">
    <property type="entry name" value="F-box-like_dom_sf"/>
</dbReference>
<dbReference type="AlphaFoldDB" id="A0A835AEV7"/>
<feature type="domain" description="F-box" evidence="2">
    <location>
        <begin position="26"/>
        <end position="69"/>
    </location>
</feature>
<protein>
    <recommendedName>
        <fullName evidence="2">F-box domain-containing protein</fullName>
    </recommendedName>
</protein>
<comment type="caution">
    <text evidence="3">The sequence shown here is derived from an EMBL/GenBank/DDBJ whole genome shotgun (WGS) entry which is preliminary data.</text>
</comment>
<dbReference type="SMART" id="SM00256">
    <property type="entry name" value="FBOX"/>
    <property type="match status" value="1"/>
</dbReference>
<evidence type="ECO:0000256" key="1">
    <source>
        <dbReference type="SAM" id="MobiDB-lite"/>
    </source>
</evidence>
<dbReference type="OrthoDB" id="687793at2759"/>
<dbReference type="SUPFAM" id="SSF81383">
    <property type="entry name" value="F-box domain"/>
    <property type="match status" value="1"/>
</dbReference>
<reference evidence="3" key="1">
    <citation type="submission" date="2020-07" db="EMBL/GenBank/DDBJ databases">
        <title>Genome sequence and genetic diversity analysis of an under-domesticated orphan crop, white fonio (Digitaria exilis).</title>
        <authorList>
            <person name="Bennetzen J.L."/>
            <person name="Chen S."/>
            <person name="Ma X."/>
            <person name="Wang X."/>
            <person name="Yssel A.E.J."/>
            <person name="Chaluvadi S.R."/>
            <person name="Johnson M."/>
            <person name="Gangashetty P."/>
            <person name="Hamidou F."/>
            <person name="Sanogo M.D."/>
            <person name="Zwaenepoel A."/>
            <person name="Wallace J."/>
            <person name="Van De Peer Y."/>
            <person name="Van Deynze A."/>
        </authorList>
    </citation>
    <scope>NUCLEOTIDE SEQUENCE</scope>
    <source>
        <tissue evidence="3">Leaves</tissue>
    </source>
</reference>
<evidence type="ECO:0000259" key="2">
    <source>
        <dbReference type="SMART" id="SM00256"/>
    </source>
</evidence>
<proteinExistence type="predicted"/>